<organism evidence="1 2">
    <name type="scientific">Piloderma croceum (strain F 1598)</name>
    <dbReference type="NCBI Taxonomy" id="765440"/>
    <lineage>
        <taxon>Eukaryota</taxon>
        <taxon>Fungi</taxon>
        <taxon>Dikarya</taxon>
        <taxon>Basidiomycota</taxon>
        <taxon>Agaricomycotina</taxon>
        <taxon>Agaricomycetes</taxon>
        <taxon>Agaricomycetidae</taxon>
        <taxon>Atheliales</taxon>
        <taxon>Atheliaceae</taxon>
        <taxon>Piloderma</taxon>
    </lineage>
</organism>
<evidence type="ECO:0000313" key="1">
    <source>
        <dbReference type="EMBL" id="KIM82640.1"/>
    </source>
</evidence>
<dbReference type="EMBL" id="KN832994">
    <property type="protein sequence ID" value="KIM82640.1"/>
    <property type="molecule type" value="Genomic_DNA"/>
</dbReference>
<reference evidence="2" key="2">
    <citation type="submission" date="2015-01" db="EMBL/GenBank/DDBJ databases">
        <title>Evolutionary Origins and Diversification of the Mycorrhizal Mutualists.</title>
        <authorList>
            <consortium name="DOE Joint Genome Institute"/>
            <consortium name="Mycorrhizal Genomics Consortium"/>
            <person name="Kohler A."/>
            <person name="Kuo A."/>
            <person name="Nagy L.G."/>
            <person name="Floudas D."/>
            <person name="Copeland A."/>
            <person name="Barry K.W."/>
            <person name="Cichocki N."/>
            <person name="Veneault-Fourrey C."/>
            <person name="LaButti K."/>
            <person name="Lindquist E.A."/>
            <person name="Lipzen A."/>
            <person name="Lundell T."/>
            <person name="Morin E."/>
            <person name="Murat C."/>
            <person name="Riley R."/>
            <person name="Ohm R."/>
            <person name="Sun H."/>
            <person name="Tunlid A."/>
            <person name="Henrissat B."/>
            <person name="Grigoriev I.V."/>
            <person name="Hibbett D.S."/>
            <person name="Martin F."/>
        </authorList>
    </citation>
    <scope>NUCLEOTIDE SEQUENCE [LARGE SCALE GENOMIC DNA]</scope>
    <source>
        <strain evidence="2">F 1598</strain>
    </source>
</reference>
<gene>
    <name evidence="1" type="ORF">PILCRDRAFT_7980</name>
</gene>
<sequence length="53" mass="5689">MTLAIPTELSNELQAAIKEALAVADKCNKVHGKVTAELKLRMTVAADHQAQLC</sequence>
<dbReference type="InParanoid" id="A0A0C3FDZ4"/>
<dbReference type="HOGENOM" id="CLU_3069508_0_0_1"/>
<dbReference type="Proteomes" id="UP000054166">
    <property type="component" value="Unassembled WGS sequence"/>
</dbReference>
<dbReference type="AlphaFoldDB" id="A0A0C3FDZ4"/>
<reference evidence="1 2" key="1">
    <citation type="submission" date="2014-04" db="EMBL/GenBank/DDBJ databases">
        <authorList>
            <consortium name="DOE Joint Genome Institute"/>
            <person name="Kuo A."/>
            <person name="Tarkka M."/>
            <person name="Buscot F."/>
            <person name="Kohler A."/>
            <person name="Nagy L.G."/>
            <person name="Floudas D."/>
            <person name="Copeland A."/>
            <person name="Barry K.W."/>
            <person name="Cichocki N."/>
            <person name="Veneault-Fourrey C."/>
            <person name="LaButti K."/>
            <person name="Lindquist E.A."/>
            <person name="Lipzen A."/>
            <person name="Lundell T."/>
            <person name="Morin E."/>
            <person name="Murat C."/>
            <person name="Sun H."/>
            <person name="Tunlid A."/>
            <person name="Henrissat B."/>
            <person name="Grigoriev I.V."/>
            <person name="Hibbett D.S."/>
            <person name="Martin F."/>
            <person name="Nordberg H.P."/>
            <person name="Cantor M.N."/>
            <person name="Hua S.X."/>
        </authorList>
    </citation>
    <scope>NUCLEOTIDE SEQUENCE [LARGE SCALE GENOMIC DNA]</scope>
    <source>
        <strain evidence="1 2">F 1598</strain>
    </source>
</reference>
<protein>
    <submittedName>
        <fullName evidence="1">Uncharacterized protein</fullName>
    </submittedName>
</protein>
<proteinExistence type="predicted"/>
<evidence type="ECO:0000313" key="2">
    <source>
        <dbReference type="Proteomes" id="UP000054166"/>
    </source>
</evidence>
<name>A0A0C3FDZ4_PILCF</name>
<keyword evidence="2" id="KW-1185">Reference proteome</keyword>
<accession>A0A0C3FDZ4</accession>